<proteinExistence type="inferred from homology"/>
<evidence type="ECO:0000256" key="1">
    <source>
        <dbReference type="ARBA" id="ARBA00010075"/>
    </source>
</evidence>
<dbReference type="SUPFAM" id="SSF53098">
    <property type="entry name" value="Ribonuclease H-like"/>
    <property type="match status" value="1"/>
</dbReference>
<evidence type="ECO:0000256" key="3">
    <source>
        <dbReference type="ARBA" id="ARBA00023125"/>
    </source>
</evidence>
<dbReference type="AlphaFoldDB" id="A0A4R2RC68"/>
<comment type="similarity">
    <text evidence="1">Belongs to the transposase 11 family.</text>
</comment>
<name>A0A4R2RC68_9BACL</name>
<keyword evidence="5" id="KW-1133">Transmembrane helix</keyword>
<evidence type="ECO:0000256" key="2">
    <source>
        <dbReference type="ARBA" id="ARBA00022578"/>
    </source>
</evidence>
<evidence type="ECO:0000313" key="7">
    <source>
        <dbReference type="EMBL" id="TCP59974.1"/>
    </source>
</evidence>
<dbReference type="GO" id="GO:0004803">
    <property type="term" value="F:transposase activity"/>
    <property type="evidence" value="ECO:0007669"/>
    <property type="project" value="InterPro"/>
</dbReference>
<organism evidence="7 8">
    <name type="scientific">Baia soyae</name>
    <dbReference type="NCBI Taxonomy" id="1544746"/>
    <lineage>
        <taxon>Bacteria</taxon>
        <taxon>Bacillati</taxon>
        <taxon>Bacillota</taxon>
        <taxon>Bacilli</taxon>
        <taxon>Bacillales</taxon>
        <taxon>Thermoactinomycetaceae</taxon>
        <taxon>Baia</taxon>
    </lineage>
</organism>
<dbReference type="EMBL" id="SLXV01000089">
    <property type="protein sequence ID" value="TCP59974.1"/>
    <property type="molecule type" value="Genomic_DNA"/>
</dbReference>
<feature type="transmembrane region" description="Helical" evidence="5">
    <location>
        <begin position="307"/>
        <end position="327"/>
    </location>
</feature>
<evidence type="ECO:0000259" key="6">
    <source>
        <dbReference type="Pfam" id="PF01609"/>
    </source>
</evidence>
<sequence length="370" mass="43283">MKQITILYQTLQSLISADEIEKLLQEEGYRETARKFNSFELLKVWISSAIEKWGSFRESEEHLRASKNLIEVNYSTFSKKASAVPYSFFKKLLHLFLSRCNRRLRRDLELPPSIAVDSTTITTGAGNWKWAQFRGEKAGVKLHVSFDVQTMTPICVEESVASQHDSKKASQLVTMKRAIYICDRAYAKYDRMDKLHGEDKFFVIRLKKNAVTRGERICSVPTKESYVREDWIARLGEEVNGTIHPFRLVTFHDLEGHEIRVVTNLYDVSAEAIAGMYRARWQVELFFRWMKQHLNVKRLFGTTPNAVYGQLYASLIAYALIQWLYGYTRRAFSAISKIVFLRKLWLGQLPTEWLLRIYQFLHEECHRSLL</sequence>
<protein>
    <submittedName>
        <fullName evidence="7">DDE family transposase</fullName>
    </submittedName>
</protein>
<dbReference type="PANTHER" id="PTHR33258">
    <property type="entry name" value="TRANSPOSASE INSL FOR INSERTION SEQUENCE ELEMENT IS186A-RELATED"/>
    <property type="match status" value="1"/>
</dbReference>
<comment type="caution">
    <text evidence="7">The sequence shown here is derived from an EMBL/GenBank/DDBJ whole genome shotgun (WGS) entry which is preliminary data.</text>
</comment>
<evidence type="ECO:0000256" key="5">
    <source>
        <dbReference type="SAM" id="Phobius"/>
    </source>
</evidence>
<dbReference type="NCBIfam" id="NF033592">
    <property type="entry name" value="transpos_IS4_1"/>
    <property type="match status" value="1"/>
</dbReference>
<keyword evidence="4" id="KW-0233">DNA recombination</keyword>
<reference evidence="7 8" key="1">
    <citation type="submission" date="2019-03" db="EMBL/GenBank/DDBJ databases">
        <title>Genomic Encyclopedia of Type Strains, Phase IV (KMG-IV): sequencing the most valuable type-strain genomes for metagenomic binning, comparative biology and taxonomic classification.</title>
        <authorList>
            <person name="Goeker M."/>
        </authorList>
    </citation>
    <scope>NUCLEOTIDE SEQUENCE [LARGE SCALE GENOMIC DNA]</scope>
    <source>
        <strain evidence="7 8">DSM 46831</strain>
    </source>
</reference>
<dbReference type="Proteomes" id="UP000294746">
    <property type="component" value="Unassembled WGS sequence"/>
</dbReference>
<keyword evidence="3" id="KW-0238">DNA-binding</keyword>
<gene>
    <name evidence="7" type="ORF">EDD57_1891</name>
</gene>
<feature type="domain" description="Transposase IS4-like" evidence="6">
    <location>
        <begin position="114"/>
        <end position="320"/>
    </location>
</feature>
<dbReference type="InterPro" id="IPR012337">
    <property type="entry name" value="RNaseH-like_sf"/>
</dbReference>
<dbReference type="GO" id="GO:0003677">
    <property type="term" value="F:DNA binding"/>
    <property type="evidence" value="ECO:0007669"/>
    <property type="project" value="UniProtKB-KW"/>
</dbReference>
<accession>A0A4R2RC68</accession>
<evidence type="ECO:0000313" key="8">
    <source>
        <dbReference type="Proteomes" id="UP000294746"/>
    </source>
</evidence>
<dbReference type="GO" id="GO:0006313">
    <property type="term" value="P:DNA transposition"/>
    <property type="evidence" value="ECO:0007669"/>
    <property type="project" value="InterPro"/>
</dbReference>
<keyword evidence="5" id="KW-0472">Membrane</keyword>
<dbReference type="RefSeq" id="WP_165873859.1">
    <property type="nucleotide sequence ID" value="NZ_SLXV01000089.1"/>
</dbReference>
<keyword evidence="8" id="KW-1185">Reference proteome</keyword>
<keyword evidence="2" id="KW-0815">Transposition</keyword>
<evidence type="ECO:0000256" key="4">
    <source>
        <dbReference type="ARBA" id="ARBA00023172"/>
    </source>
</evidence>
<keyword evidence="5" id="KW-0812">Transmembrane</keyword>
<dbReference type="Pfam" id="PF01609">
    <property type="entry name" value="DDE_Tnp_1"/>
    <property type="match status" value="1"/>
</dbReference>
<dbReference type="InterPro" id="IPR002559">
    <property type="entry name" value="Transposase_11"/>
</dbReference>
<dbReference type="InterPro" id="IPR047952">
    <property type="entry name" value="Transpos_IS4"/>
</dbReference>
<dbReference type="PANTHER" id="PTHR33258:SF1">
    <property type="entry name" value="TRANSPOSASE INSL FOR INSERTION SEQUENCE ELEMENT IS186A-RELATED"/>
    <property type="match status" value="1"/>
</dbReference>